<dbReference type="Pfam" id="PF15975">
    <property type="entry name" value="Flot"/>
    <property type="match status" value="1"/>
</dbReference>
<evidence type="ECO:0000313" key="9">
    <source>
        <dbReference type="Proteomes" id="UP000824139"/>
    </source>
</evidence>
<keyword evidence="6" id="KW-1133">Transmembrane helix</keyword>
<name>A0A9D1K4C3_9BACT</name>
<dbReference type="EMBL" id="DVJO01000161">
    <property type="protein sequence ID" value="HIS83406.1"/>
    <property type="molecule type" value="Genomic_DNA"/>
</dbReference>
<evidence type="ECO:0000259" key="7">
    <source>
        <dbReference type="SMART" id="SM00244"/>
    </source>
</evidence>
<keyword evidence="6" id="KW-0812">Transmembrane</keyword>
<evidence type="ECO:0000256" key="4">
    <source>
        <dbReference type="ARBA" id="ARBA00023136"/>
    </source>
</evidence>
<proteinExistence type="inferred from homology"/>
<comment type="caution">
    <text evidence="8">The sequence shown here is derived from an EMBL/GenBank/DDBJ whole genome shotgun (WGS) entry which is preliminary data.</text>
</comment>
<protein>
    <submittedName>
        <fullName evidence="8">Flotillin family protein</fullName>
    </submittedName>
</protein>
<dbReference type="Pfam" id="PF01145">
    <property type="entry name" value="Band_7"/>
    <property type="match status" value="1"/>
</dbReference>
<dbReference type="PANTHER" id="PTHR13806:SF31">
    <property type="entry name" value="FLOTILLIN-LIKE PROTEIN 1-RELATED"/>
    <property type="match status" value="1"/>
</dbReference>
<evidence type="ECO:0000313" key="8">
    <source>
        <dbReference type="EMBL" id="HIS83406.1"/>
    </source>
</evidence>
<dbReference type="Gene3D" id="3.30.479.30">
    <property type="entry name" value="Band 7 domain"/>
    <property type="match status" value="1"/>
</dbReference>
<reference evidence="8" key="1">
    <citation type="submission" date="2020-10" db="EMBL/GenBank/DDBJ databases">
        <authorList>
            <person name="Gilroy R."/>
        </authorList>
    </citation>
    <scope>NUCLEOTIDE SEQUENCE</scope>
    <source>
        <strain evidence="8">CHK152-2994</strain>
    </source>
</reference>
<feature type="domain" description="Band 7" evidence="7">
    <location>
        <begin position="28"/>
        <end position="197"/>
    </location>
</feature>
<evidence type="ECO:0000256" key="2">
    <source>
        <dbReference type="ARBA" id="ARBA00007161"/>
    </source>
</evidence>
<keyword evidence="5" id="KW-0175">Coiled coil</keyword>
<dbReference type="InterPro" id="IPR027705">
    <property type="entry name" value="Flotillin_fam"/>
</dbReference>
<evidence type="ECO:0000256" key="5">
    <source>
        <dbReference type="SAM" id="Coils"/>
    </source>
</evidence>
<feature type="transmembrane region" description="Helical" evidence="6">
    <location>
        <begin position="6"/>
        <end position="27"/>
    </location>
</feature>
<keyword evidence="3" id="KW-1003">Cell membrane</keyword>
<dbReference type="CDD" id="cd03399">
    <property type="entry name" value="SPFH_flotillin"/>
    <property type="match status" value="1"/>
</dbReference>
<accession>A0A9D1K4C3</accession>
<evidence type="ECO:0000256" key="3">
    <source>
        <dbReference type="ARBA" id="ARBA00022475"/>
    </source>
</evidence>
<dbReference type="InterPro" id="IPR031905">
    <property type="entry name" value="Flotillin_C"/>
</dbReference>
<dbReference type="Proteomes" id="UP000824139">
    <property type="component" value="Unassembled WGS sequence"/>
</dbReference>
<evidence type="ECO:0000256" key="1">
    <source>
        <dbReference type="ARBA" id="ARBA00004236"/>
    </source>
</evidence>
<organism evidence="8 9">
    <name type="scientific">Candidatus Scatenecus faecavium</name>
    <dbReference type="NCBI Taxonomy" id="2840915"/>
    <lineage>
        <taxon>Bacteria</taxon>
        <taxon>Candidatus Scatenecus</taxon>
    </lineage>
</organism>
<dbReference type="InterPro" id="IPR001107">
    <property type="entry name" value="Band_7"/>
</dbReference>
<comment type="similarity">
    <text evidence="2">Belongs to the band 7/mec-2 family. Flotillin subfamily.</text>
</comment>
<keyword evidence="4 6" id="KW-0472">Membrane</keyword>
<evidence type="ECO:0000256" key="6">
    <source>
        <dbReference type="SAM" id="Phobius"/>
    </source>
</evidence>
<reference evidence="8" key="2">
    <citation type="journal article" date="2021" name="PeerJ">
        <title>Extensive microbial diversity within the chicken gut microbiome revealed by metagenomics and culture.</title>
        <authorList>
            <person name="Gilroy R."/>
            <person name="Ravi A."/>
            <person name="Getino M."/>
            <person name="Pursley I."/>
            <person name="Horton D.L."/>
            <person name="Alikhan N.F."/>
            <person name="Baker D."/>
            <person name="Gharbi K."/>
            <person name="Hall N."/>
            <person name="Watson M."/>
            <person name="Adriaenssens E.M."/>
            <person name="Foster-Nyarko E."/>
            <person name="Jarju S."/>
            <person name="Secka A."/>
            <person name="Antonio M."/>
            <person name="Oren A."/>
            <person name="Chaudhuri R.R."/>
            <person name="La Ragione R."/>
            <person name="Hildebrand F."/>
            <person name="Pallen M.J."/>
        </authorList>
    </citation>
    <scope>NUCLEOTIDE SEQUENCE</scope>
    <source>
        <strain evidence="8">CHK152-2994</strain>
    </source>
</reference>
<comment type="subcellular location">
    <subcellularLocation>
        <location evidence="1">Cell membrane</location>
    </subcellularLocation>
</comment>
<dbReference type="AlphaFoldDB" id="A0A9D1K4C3"/>
<dbReference type="InterPro" id="IPR036013">
    <property type="entry name" value="Band_7/SPFH_dom_sf"/>
</dbReference>
<feature type="coiled-coil region" evidence="5">
    <location>
        <begin position="291"/>
        <end position="339"/>
    </location>
</feature>
<gene>
    <name evidence="8" type="ORF">IAD41_07360</name>
</gene>
<dbReference type="PANTHER" id="PTHR13806">
    <property type="entry name" value="FLOTILLIN-RELATED"/>
    <property type="match status" value="1"/>
</dbReference>
<dbReference type="SUPFAM" id="SSF117892">
    <property type="entry name" value="Band 7/SPFH domain"/>
    <property type="match status" value="1"/>
</dbReference>
<dbReference type="GO" id="GO:0005886">
    <property type="term" value="C:plasma membrane"/>
    <property type="evidence" value="ECO:0007669"/>
    <property type="project" value="UniProtKB-SubCell"/>
</dbReference>
<sequence>MMFLNPSFMAFITVPALILIAVLIFVANQYKRCPSNKVIVVYGKTGGTSTAKCVHGGGTFIIPLIQDYGVLSLEPMTTDIDLKGALSKGNIRVAVPSTFTFGISTKDSIMINAAERLLGLSKQDIIVQASDIILGQLRLAIATLTIEEINQDREKFLEQINANVNTELNKIGLEIINVNIKDITDESGYIDAIGKKAAAEAINKAKVEVAQQEKLGAVGEAEANKEKEVQVAEQTAQTEIGKTNADKEQRIKTASLEAEAVEGENIAKANIADYNATLAVKQADALKLGEVAKANAERDVLIAQKEREEARLKKEELARQEVEKLKIQVEADAEAERQRRIALGEADAIKAKYFAEAEGVRAVLEAKAKGYEELVKISNNKPEIATSFLMIEKIEDIVGKQVEAIKNIKFDKITVWDGGAGSQSGSTTANFMRDLIKALPAMHDLAGQAGVELPSILGKVASQEEIEAEPAAASAKPEKEKK</sequence>
<dbReference type="SMART" id="SM00244">
    <property type="entry name" value="PHB"/>
    <property type="match status" value="1"/>
</dbReference>